<protein>
    <submittedName>
        <fullName evidence="3">Putative signal peptide protein</fullName>
    </submittedName>
</protein>
<evidence type="ECO:0000313" key="2">
    <source>
        <dbReference type="EMBL" id="CUV20824.1"/>
    </source>
</evidence>
<accession>A0A0S4V1V9</accession>
<reference evidence="3" key="1">
    <citation type="submission" date="2015-10" db="EMBL/GenBank/DDBJ databases">
        <authorList>
            <person name="Gilbert D.G."/>
        </authorList>
    </citation>
    <scope>NUCLEOTIDE SEQUENCE</scope>
    <source>
        <strain evidence="3">Phyl III-seqv23</strain>
    </source>
</reference>
<dbReference type="EMBL" id="LN899821">
    <property type="protein sequence ID" value="CUV20824.1"/>
    <property type="molecule type" value="Genomic_DNA"/>
</dbReference>
<feature type="compositionally biased region" description="Low complexity" evidence="1">
    <location>
        <begin position="45"/>
        <end position="62"/>
    </location>
</feature>
<dbReference type="EMBL" id="LN899824">
    <property type="protein sequence ID" value="CUV28471.1"/>
    <property type="molecule type" value="Genomic_DNA"/>
</dbReference>
<sequence length="319" mass="33830">MSRLSTEALAIGLGASALALGRRPSVLSRLHAAFGAWGALRSGRSADAPADTPADTTAASASDDVDAPDLMVEIDAALRYTEQGALDALRRALTGDTPVTAGPAGAGARATRRAAIVLDDFWGQHAILRGDFRSMSAHDLDEVACAYVADVFGAETSTVSTRWQLRDDGRALFASALSRSLLDGIGEVCAAARVEVGSITLGLPQRLNRVRRALAGCDGLLLVVDETMLHAVTLDGGRWLAYDAQRVFADAGGVAAPIAEVARHVFERSLVRQHDDCEVYLCGLAVDSRQFDPCFERVHPLTDHISGHAPARCLMRFAQ</sequence>
<name>A0A0S4V1V9_RALSL</name>
<feature type="region of interest" description="Disordered" evidence="1">
    <location>
        <begin position="43"/>
        <end position="62"/>
    </location>
</feature>
<proteinExistence type="predicted"/>
<gene>
    <name evidence="2" type="ORF">PSS4_v1_1760006</name>
    <name evidence="3" type="ORF">RUN1985_v1_230006</name>
</gene>
<dbReference type="AlphaFoldDB" id="A0A0S4V1V9"/>
<organism evidence="3">
    <name type="scientific">Ralstonia solanacearum</name>
    <name type="common">Pseudomonas solanacearum</name>
    <dbReference type="NCBI Taxonomy" id="305"/>
    <lineage>
        <taxon>Bacteria</taxon>
        <taxon>Pseudomonadati</taxon>
        <taxon>Pseudomonadota</taxon>
        <taxon>Betaproteobacteria</taxon>
        <taxon>Burkholderiales</taxon>
        <taxon>Burkholderiaceae</taxon>
        <taxon>Ralstonia</taxon>
        <taxon>Ralstonia solanacearum species complex</taxon>
    </lineage>
</organism>
<evidence type="ECO:0000256" key="1">
    <source>
        <dbReference type="SAM" id="MobiDB-lite"/>
    </source>
</evidence>
<evidence type="ECO:0000313" key="3">
    <source>
        <dbReference type="EMBL" id="CUV28471.1"/>
    </source>
</evidence>